<dbReference type="GO" id="GO:0032259">
    <property type="term" value="P:methylation"/>
    <property type="evidence" value="ECO:0007669"/>
    <property type="project" value="UniProtKB-KW"/>
</dbReference>
<dbReference type="PANTHER" id="PTHR34203:SF13">
    <property type="entry name" value="EXPRESSED PROTEIN"/>
    <property type="match status" value="1"/>
</dbReference>
<sequence length="295" mass="34370">MKKYIYQLFRKFGYRISNESKRKKELMDLVKSYGIDKDYNNLTFRAISYYNKIKDHYPTIIIKSHKQGVIIEIENLKLYLESPEEFYIVKEVFVEKDYNFLADNKFVVFDIGMNIGISSLFFSLNKNIDKIYSFEPVLTTYNQALYNLGLNTKNSNKIETFNFGLGGSTRMEKVLYNSQAKGNCGIRLGLSPSIDIDNSKEIEIEIKAVEEILPELLGQHLNQKIVFKIDCEGAEYEIIEKLSSENLLNIIDMLLIEWHDKGPKMIEEVLINYNFIIISRVFSPISGMIYAFKKE</sequence>
<evidence type="ECO:0000259" key="1">
    <source>
        <dbReference type="Pfam" id="PF05050"/>
    </source>
</evidence>
<dbReference type="RefSeq" id="WP_194311488.1">
    <property type="nucleotide sequence ID" value="NZ_JADHEC010000010.1"/>
</dbReference>
<evidence type="ECO:0000313" key="2">
    <source>
        <dbReference type="EMBL" id="MBF2708231.1"/>
    </source>
</evidence>
<dbReference type="PANTHER" id="PTHR34203">
    <property type="entry name" value="METHYLTRANSFERASE, FKBM FAMILY PROTEIN"/>
    <property type="match status" value="1"/>
</dbReference>
<organism evidence="2 3">
    <name type="scientific">Flavobacterium soyangense</name>
    <dbReference type="NCBI Taxonomy" id="2023265"/>
    <lineage>
        <taxon>Bacteria</taxon>
        <taxon>Pseudomonadati</taxon>
        <taxon>Bacteroidota</taxon>
        <taxon>Flavobacteriia</taxon>
        <taxon>Flavobacteriales</taxon>
        <taxon>Flavobacteriaceae</taxon>
        <taxon>Flavobacterium</taxon>
    </lineage>
</organism>
<dbReference type="AlphaFoldDB" id="A0A930U7K7"/>
<dbReference type="NCBIfam" id="TIGR01444">
    <property type="entry name" value="fkbM_fam"/>
    <property type="match status" value="1"/>
</dbReference>
<gene>
    <name evidence="2" type="ORF">IR213_06460</name>
</gene>
<dbReference type="InterPro" id="IPR052514">
    <property type="entry name" value="SAM-dependent_MTase"/>
</dbReference>
<keyword evidence="2" id="KW-0808">Transferase</keyword>
<keyword evidence="3" id="KW-1185">Reference proteome</keyword>
<dbReference type="Pfam" id="PF05050">
    <property type="entry name" value="Methyltransf_21"/>
    <property type="match status" value="1"/>
</dbReference>
<evidence type="ECO:0000313" key="3">
    <source>
        <dbReference type="Proteomes" id="UP000646211"/>
    </source>
</evidence>
<dbReference type="InterPro" id="IPR029063">
    <property type="entry name" value="SAM-dependent_MTases_sf"/>
</dbReference>
<protein>
    <submittedName>
        <fullName evidence="2">FkbM family methyltransferase</fullName>
    </submittedName>
</protein>
<keyword evidence="2" id="KW-0489">Methyltransferase</keyword>
<comment type="caution">
    <text evidence="2">The sequence shown here is derived from an EMBL/GenBank/DDBJ whole genome shotgun (WGS) entry which is preliminary data.</text>
</comment>
<dbReference type="Proteomes" id="UP000646211">
    <property type="component" value="Unassembled WGS sequence"/>
</dbReference>
<dbReference type="InterPro" id="IPR006342">
    <property type="entry name" value="FkbM_mtfrase"/>
</dbReference>
<name>A0A930U7K7_9FLAO</name>
<dbReference type="GO" id="GO:0008168">
    <property type="term" value="F:methyltransferase activity"/>
    <property type="evidence" value="ECO:0007669"/>
    <property type="project" value="UniProtKB-KW"/>
</dbReference>
<feature type="domain" description="Methyltransferase FkbM" evidence="1">
    <location>
        <begin position="110"/>
        <end position="264"/>
    </location>
</feature>
<proteinExistence type="predicted"/>
<dbReference type="SUPFAM" id="SSF53335">
    <property type="entry name" value="S-adenosyl-L-methionine-dependent methyltransferases"/>
    <property type="match status" value="1"/>
</dbReference>
<dbReference type="Gene3D" id="3.40.50.150">
    <property type="entry name" value="Vaccinia Virus protein VP39"/>
    <property type="match status" value="1"/>
</dbReference>
<reference evidence="2" key="1">
    <citation type="submission" date="2020-11" db="EMBL/GenBank/DDBJ databases">
        <title>Genome of Flavobacterium soyangense.</title>
        <authorList>
            <person name="Liu Q."/>
            <person name="Xin Y.-H."/>
        </authorList>
    </citation>
    <scope>NUCLEOTIDE SEQUENCE</scope>
    <source>
        <strain evidence="2">CGMCC 1.13493</strain>
    </source>
</reference>
<dbReference type="EMBL" id="JADHEC010000010">
    <property type="protein sequence ID" value="MBF2708231.1"/>
    <property type="molecule type" value="Genomic_DNA"/>
</dbReference>
<accession>A0A930U7K7</accession>